<dbReference type="GO" id="GO:0006107">
    <property type="term" value="P:oxaloacetate metabolic process"/>
    <property type="evidence" value="ECO:0007669"/>
    <property type="project" value="TreeGrafter"/>
</dbReference>
<evidence type="ECO:0000256" key="2">
    <source>
        <dbReference type="ARBA" id="ARBA00022723"/>
    </source>
</evidence>
<evidence type="ECO:0000259" key="6">
    <source>
        <dbReference type="Pfam" id="PF03328"/>
    </source>
</evidence>
<organism evidence="7 8">
    <name type="scientific">Ascodesmis nigricans</name>
    <dbReference type="NCBI Taxonomy" id="341454"/>
    <lineage>
        <taxon>Eukaryota</taxon>
        <taxon>Fungi</taxon>
        <taxon>Dikarya</taxon>
        <taxon>Ascomycota</taxon>
        <taxon>Pezizomycotina</taxon>
        <taxon>Pezizomycetes</taxon>
        <taxon>Pezizales</taxon>
        <taxon>Ascodesmidaceae</taxon>
        <taxon>Ascodesmis</taxon>
    </lineage>
</organism>
<dbReference type="Pfam" id="PF03328">
    <property type="entry name" value="HpcH_HpaI"/>
    <property type="match status" value="1"/>
</dbReference>
<dbReference type="InParanoid" id="A0A4S2N629"/>
<sequence>MATTTILRRALLYVPSSSPKMLNKAQGIKVDCLTYDLEDSVTPTEKPNARKYLGEVLKGPKPPGVKELAVRINADTKDEDIAAIAHAKHNIDALVIPKVNSSSDLQHVTQLLTHHQFPPQTRLIALIESALGVLSLDKICTTTPLLTGLIFAAEDFALDLSLTRTPSLTEFLFARQSIVTAACAYNLAGGAMDLVCTDYRDTAALERECENGVQMGFRGKQCIHPSQVEVVERMFLPSSERVRWAVRILTADRRARELGKGSWGLGGKMVDRPVVEAARAVVGKMELAGVDLERVWEEEKGTVPE</sequence>
<dbReference type="PANTHER" id="PTHR32308:SF0">
    <property type="entry name" value="HPCH_HPAI ALDOLASE_CITRATE LYASE DOMAIN-CONTAINING PROTEIN"/>
    <property type="match status" value="1"/>
</dbReference>
<gene>
    <name evidence="7" type="ORF">EX30DRAFT_337240</name>
</gene>
<accession>A0A4S2N629</accession>
<protein>
    <submittedName>
        <fullName evidence="7">Citrate lyase subunit beta</fullName>
    </submittedName>
</protein>
<keyword evidence="7" id="KW-0456">Lyase</keyword>
<dbReference type="SUPFAM" id="SSF51621">
    <property type="entry name" value="Phosphoenolpyruvate/pyruvate domain"/>
    <property type="match status" value="1"/>
</dbReference>
<evidence type="ECO:0000256" key="1">
    <source>
        <dbReference type="ARBA" id="ARBA00001946"/>
    </source>
</evidence>
<keyword evidence="3 5" id="KW-0460">Magnesium</keyword>
<dbReference type="STRING" id="341454.A0A4S2N629"/>
<feature type="domain" description="HpcH/HpaI aldolase/citrate lyase" evidence="6">
    <location>
        <begin position="9"/>
        <end position="225"/>
    </location>
</feature>
<evidence type="ECO:0000256" key="5">
    <source>
        <dbReference type="PIRSR" id="PIRSR015582-2"/>
    </source>
</evidence>
<dbReference type="InterPro" id="IPR011206">
    <property type="entry name" value="Citrate_lyase_beta/mcl1/mcl2"/>
</dbReference>
<dbReference type="GO" id="GO:0016829">
    <property type="term" value="F:lyase activity"/>
    <property type="evidence" value="ECO:0007669"/>
    <property type="project" value="UniProtKB-KW"/>
</dbReference>
<feature type="binding site" evidence="4">
    <location>
        <position position="128"/>
    </location>
    <ligand>
        <name>substrate</name>
    </ligand>
</feature>
<dbReference type="PIRSF" id="PIRSF015582">
    <property type="entry name" value="Cit_lyase_B"/>
    <property type="match status" value="1"/>
</dbReference>
<keyword evidence="8" id="KW-1185">Reference proteome</keyword>
<dbReference type="AlphaFoldDB" id="A0A4S2N629"/>
<evidence type="ECO:0000256" key="3">
    <source>
        <dbReference type="ARBA" id="ARBA00022842"/>
    </source>
</evidence>
<dbReference type="InterPro" id="IPR015813">
    <property type="entry name" value="Pyrv/PenolPyrv_kinase-like_dom"/>
</dbReference>
<proteinExistence type="predicted"/>
<reference evidence="7 8" key="1">
    <citation type="submission" date="2019-04" db="EMBL/GenBank/DDBJ databases">
        <title>Comparative genomics and transcriptomics to analyze fruiting body development in filamentous ascomycetes.</title>
        <authorList>
            <consortium name="DOE Joint Genome Institute"/>
            <person name="Lutkenhaus R."/>
            <person name="Traeger S."/>
            <person name="Breuer J."/>
            <person name="Kuo A."/>
            <person name="Lipzen A."/>
            <person name="Pangilinan J."/>
            <person name="Dilworth D."/>
            <person name="Sandor L."/>
            <person name="Poggeler S."/>
            <person name="Barry K."/>
            <person name="Grigoriev I.V."/>
            <person name="Nowrousian M."/>
        </authorList>
    </citation>
    <scope>NUCLEOTIDE SEQUENCE [LARGE SCALE GENOMIC DNA]</scope>
    <source>
        <strain evidence="7 8">CBS 389.68</strain>
    </source>
</reference>
<dbReference type="Proteomes" id="UP000298138">
    <property type="component" value="Unassembled WGS sequence"/>
</dbReference>
<evidence type="ECO:0000313" key="7">
    <source>
        <dbReference type="EMBL" id="TGZ84769.1"/>
    </source>
</evidence>
<feature type="binding site" evidence="4">
    <location>
        <position position="71"/>
    </location>
    <ligand>
        <name>substrate</name>
    </ligand>
</feature>
<dbReference type="GO" id="GO:0000287">
    <property type="term" value="F:magnesium ion binding"/>
    <property type="evidence" value="ECO:0007669"/>
    <property type="project" value="TreeGrafter"/>
</dbReference>
<dbReference type="OrthoDB" id="1773at2759"/>
<evidence type="ECO:0000313" key="8">
    <source>
        <dbReference type="Proteomes" id="UP000298138"/>
    </source>
</evidence>
<dbReference type="EMBL" id="ML220112">
    <property type="protein sequence ID" value="TGZ84769.1"/>
    <property type="molecule type" value="Genomic_DNA"/>
</dbReference>
<dbReference type="Gene3D" id="3.20.20.60">
    <property type="entry name" value="Phosphoenolpyruvate-binding domains"/>
    <property type="match status" value="1"/>
</dbReference>
<name>A0A4S2N629_9PEZI</name>
<feature type="binding site" evidence="5">
    <location>
        <position position="155"/>
    </location>
    <ligand>
        <name>Mg(2+)</name>
        <dbReference type="ChEBI" id="CHEBI:18420"/>
    </ligand>
</feature>
<dbReference type="InterPro" id="IPR040442">
    <property type="entry name" value="Pyrv_kinase-like_dom_sf"/>
</dbReference>
<keyword evidence="2 5" id="KW-0479">Metal-binding</keyword>
<dbReference type="InterPro" id="IPR005000">
    <property type="entry name" value="Aldolase/citrate-lyase_domain"/>
</dbReference>
<evidence type="ECO:0000256" key="4">
    <source>
        <dbReference type="PIRSR" id="PIRSR015582-1"/>
    </source>
</evidence>
<dbReference type="PANTHER" id="PTHR32308">
    <property type="entry name" value="LYASE BETA SUBUNIT, PUTATIVE (AFU_ORTHOLOGUE AFUA_4G13030)-RELATED"/>
    <property type="match status" value="1"/>
</dbReference>
<feature type="binding site" evidence="5">
    <location>
        <position position="128"/>
    </location>
    <ligand>
        <name>Mg(2+)</name>
        <dbReference type="ChEBI" id="CHEBI:18420"/>
    </ligand>
</feature>
<comment type="cofactor">
    <cofactor evidence="1">
        <name>Mg(2+)</name>
        <dbReference type="ChEBI" id="CHEBI:18420"/>
    </cofactor>
</comment>